<evidence type="ECO:0000313" key="2">
    <source>
        <dbReference type="Proteomes" id="UP001056120"/>
    </source>
</evidence>
<name>A0ACB9CFX8_9ASTR</name>
<reference evidence="1 2" key="2">
    <citation type="journal article" date="2022" name="Mol. Ecol. Resour.">
        <title>The genomes of chicory, endive, great burdock and yacon provide insights into Asteraceae paleo-polyploidization history and plant inulin production.</title>
        <authorList>
            <person name="Fan W."/>
            <person name="Wang S."/>
            <person name="Wang H."/>
            <person name="Wang A."/>
            <person name="Jiang F."/>
            <person name="Liu H."/>
            <person name="Zhao H."/>
            <person name="Xu D."/>
            <person name="Zhang Y."/>
        </authorList>
    </citation>
    <scope>NUCLEOTIDE SEQUENCE [LARGE SCALE GENOMIC DNA]</scope>
    <source>
        <strain evidence="2">cv. Yunnan</strain>
        <tissue evidence="1">Leaves</tissue>
    </source>
</reference>
<keyword evidence="2" id="KW-1185">Reference proteome</keyword>
<protein>
    <submittedName>
        <fullName evidence="1">Uncharacterized protein</fullName>
    </submittedName>
</protein>
<accession>A0ACB9CFX8</accession>
<organism evidence="1 2">
    <name type="scientific">Smallanthus sonchifolius</name>
    <dbReference type="NCBI Taxonomy" id="185202"/>
    <lineage>
        <taxon>Eukaryota</taxon>
        <taxon>Viridiplantae</taxon>
        <taxon>Streptophyta</taxon>
        <taxon>Embryophyta</taxon>
        <taxon>Tracheophyta</taxon>
        <taxon>Spermatophyta</taxon>
        <taxon>Magnoliopsida</taxon>
        <taxon>eudicotyledons</taxon>
        <taxon>Gunneridae</taxon>
        <taxon>Pentapetalae</taxon>
        <taxon>asterids</taxon>
        <taxon>campanulids</taxon>
        <taxon>Asterales</taxon>
        <taxon>Asteraceae</taxon>
        <taxon>Asteroideae</taxon>
        <taxon>Heliantheae alliance</taxon>
        <taxon>Millerieae</taxon>
        <taxon>Smallanthus</taxon>
    </lineage>
</organism>
<evidence type="ECO:0000313" key="1">
    <source>
        <dbReference type="EMBL" id="KAI3733176.1"/>
    </source>
</evidence>
<comment type="caution">
    <text evidence="1">The sequence shown here is derived from an EMBL/GenBank/DDBJ whole genome shotgun (WGS) entry which is preliminary data.</text>
</comment>
<reference evidence="2" key="1">
    <citation type="journal article" date="2022" name="Mol. Ecol. Resour.">
        <title>The genomes of chicory, endive, great burdock and yacon provide insights into Asteraceae palaeo-polyploidization history and plant inulin production.</title>
        <authorList>
            <person name="Fan W."/>
            <person name="Wang S."/>
            <person name="Wang H."/>
            <person name="Wang A."/>
            <person name="Jiang F."/>
            <person name="Liu H."/>
            <person name="Zhao H."/>
            <person name="Xu D."/>
            <person name="Zhang Y."/>
        </authorList>
    </citation>
    <scope>NUCLEOTIDE SEQUENCE [LARGE SCALE GENOMIC DNA]</scope>
    <source>
        <strain evidence="2">cv. Yunnan</strain>
    </source>
</reference>
<dbReference type="EMBL" id="CM042038">
    <property type="protein sequence ID" value="KAI3733176.1"/>
    <property type="molecule type" value="Genomic_DNA"/>
</dbReference>
<gene>
    <name evidence="1" type="ORF">L1987_64395</name>
</gene>
<sequence length="126" mass="14719">MDSRKPIVKKISIYELETSDNGTISLPSIHVEREIMQDMDEHLKKKVLKEQLEVVLVNMTDGSASNVWFSRKKKEYVFKNFFQVIENYEIKNGDSIELLPEKEFINDKMILGFNISRRPDSLPPSQ</sequence>
<proteinExistence type="predicted"/>
<dbReference type="Proteomes" id="UP001056120">
    <property type="component" value="Linkage Group LG21"/>
</dbReference>